<dbReference type="InterPro" id="IPR016181">
    <property type="entry name" value="Acyl_CoA_acyltransferase"/>
</dbReference>
<dbReference type="AlphaFoldDB" id="A0A815D630"/>
<dbReference type="Pfam" id="PF13302">
    <property type="entry name" value="Acetyltransf_3"/>
    <property type="match status" value="1"/>
</dbReference>
<gene>
    <name evidence="5" type="ORF">RFH988_LOCUS29305</name>
</gene>
<dbReference type="OrthoDB" id="630895at2759"/>
<keyword evidence="2" id="KW-0012">Acyltransferase</keyword>
<dbReference type="InterPro" id="IPR000182">
    <property type="entry name" value="GNAT_dom"/>
</dbReference>
<comment type="similarity">
    <text evidence="3">Belongs to the acetyltransferase family. RimJ subfamily.</text>
</comment>
<protein>
    <recommendedName>
        <fullName evidence="4">N-acetyltransferase domain-containing protein</fullName>
    </recommendedName>
</protein>
<sequence>MFTNLTYFHFGLKDICHYPPTSFIDFLSPTCYPSNLIHLNVGVRNLNDCLCLLDGRLCQLQTFIVEIDYICNASIIINNTTNNELIGGCGFRRSVKNERRTEIGYWLGEPYWHRGLMPKIVKKVIEIIKNEWKNLVRIEAKIFPWNKASMRVAEKCGFVFEGVLRKRTHKNGQDIDEHLYALIIE</sequence>
<evidence type="ECO:0000256" key="2">
    <source>
        <dbReference type="ARBA" id="ARBA00023315"/>
    </source>
</evidence>
<dbReference type="PANTHER" id="PTHR43792">
    <property type="entry name" value="GNAT FAMILY, PUTATIVE (AFU_ORTHOLOGUE AFUA_3G00765)-RELATED-RELATED"/>
    <property type="match status" value="1"/>
</dbReference>
<dbReference type="GO" id="GO:0016747">
    <property type="term" value="F:acyltransferase activity, transferring groups other than amino-acyl groups"/>
    <property type="evidence" value="ECO:0007669"/>
    <property type="project" value="InterPro"/>
</dbReference>
<dbReference type="EMBL" id="CAJNOO010002728">
    <property type="protein sequence ID" value="CAF1292733.1"/>
    <property type="molecule type" value="Genomic_DNA"/>
</dbReference>
<evidence type="ECO:0000313" key="6">
    <source>
        <dbReference type="Proteomes" id="UP000663882"/>
    </source>
</evidence>
<evidence type="ECO:0000313" key="5">
    <source>
        <dbReference type="EMBL" id="CAF1292733.1"/>
    </source>
</evidence>
<reference evidence="5" key="1">
    <citation type="submission" date="2021-02" db="EMBL/GenBank/DDBJ databases">
        <authorList>
            <person name="Nowell W R."/>
        </authorList>
    </citation>
    <scope>NUCLEOTIDE SEQUENCE</scope>
</reference>
<dbReference type="InterPro" id="IPR051531">
    <property type="entry name" value="N-acetyltransferase"/>
</dbReference>
<accession>A0A815D630</accession>
<name>A0A815D630_9BILA</name>
<proteinExistence type="inferred from homology"/>
<evidence type="ECO:0000256" key="1">
    <source>
        <dbReference type="ARBA" id="ARBA00022679"/>
    </source>
</evidence>
<comment type="caution">
    <text evidence="5">The sequence shown here is derived from an EMBL/GenBank/DDBJ whole genome shotgun (WGS) entry which is preliminary data.</text>
</comment>
<dbReference type="SUPFAM" id="SSF55729">
    <property type="entry name" value="Acyl-CoA N-acyltransferases (Nat)"/>
    <property type="match status" value="1"/>
</dbReference>
<dbReference type="PROSITE" id="PS51186">
    <property type="entry name" value="GNAT"/>
    <property type="match status" value="1"/>
</dbReference>
<dbReference type="Gene3D" id="3.40.630.30">
    <property type="match status" value="1"/>
</dbReference>
<evidence type="ECO:0000256" key="3">
    <source>
        <dbReference type="ARBA" id="ARBA00038502"/>
    </source>
</evidence>
<dbReference type="PANTHER" id="PTHR43792:SF8">
    <property type="entry name" value="[RIBOSOMAL PROTEIN US5]-ALANINE N-ACETYLTRANSFERASE"/>
    <property type="match status" value="1"/>
</dbReference>
<organism evidence="5 6">
    <name type="scientific">Rotaria sordida</name>
    <dbReference type="NCBI Taxonomy" id="392033"/>
    <lineage>
        <taxon>Eukaryota</taxon>
        <taxon>Metazoa</taxon>
        <taxon>Spiralia</taxon>
        <taxon>Gnathifera</taxon>
        <taxon>Rotifera</taxon>
        <taxon>Eurotatoria</taxon>
        <taxon>Bdelloidea</taxon>
        <taxon>Philodinida</taxon>
        <taxon>Philodinidae</taxon>
        <taxon>Rotaria</taxon>
    </lineage>
</organism>
<dbReference type="Proteomes" id="UP000663882">
    <property type="component" value="Unassembled WGS sequence"/>
</dbReference>
<evidence type="ECO:0000259" key="4">
    <source>
        <dbReference type="PROSITE" id="PS51186"/>
    </source>
</evidence>
<keyword evidence="1" id="KW-0808">Transferase</keyword>
<feature type="domain" description="N-acetyltransferase" evidence="4">
    <location>
        <begin position="36"/>
        <end position="182"/>
    </location>
</feature>